<feature type="region of interest" description="Disordered" evidence="1">
    <location>
        <begin position="122"/>
        <end position="143"/>
    </location>
</feature>
<evidence type="ECO:0000256" key="1">
    <source>
        <dbReference type="SAM" id="MobiDB-lite"/>
    </source>
</evidence>
<proteinExistence type="predicted"/>
<dbReference type="EMBL" id="NIRI02000056">
    <property type="protein sequence ID" value="KAG5443701.1"/>
    <property type="molecule type" value="Genomic_DNA"/>
</dbReference>
<reference evidence="2 3" key="2">
    <citation type="journal article" date="2021" name="Genomics">
        <title>High-quality reference genome for Clonorchis sinensis.</title>
        <authorList>
            <person name="Young N.D."/>
            <person name="Stroehlein A.J."/>
            <person name="Kinkar L."/>
            <person name="Wang T."/>
            <person name="Sohn W.M."/>
            <person name="Chang B.C.H."/>
            <person name="Kaur P."/>
            <person name="Weisz D."/>
            <person name="Dudchenko O."/>
            <person name="Aiden E.L."/>
            <person name="Korhonen P.K."/>
            <person name="Gasser R.B."/>
        </authorList>
    </citation>
    <scope>NUCLEOTIDE SEQUENCE [LARGE SCALE GENOMIC DNA]</scope>
    <source>
        <strain evidence="2">Cs-k2</strain>
    </source>
</reference>
<feature type="compositionally biased region" description="Basic and acidic residues" evidence="1">
    <location>
        <begin position="77"/>
        <end position="87"/>
    </location>
</feature>
<keyword evidence="3" id="KW-1185">Reference proteome</keyword>
<evidence type="ECO:0000313" key="2">
    <source>
        <dbReference type="EMBL" id="KAG5443701.1"/>
    </source>
</evidence>
<dbReference type="Proteomes" id="UP000286415">
    <property type="component" value="Unassembled WGS sequence"/>
</dbReference>
<protein>
    <submittedName>
        <fullName evidence="2">Uncharacterized protein</fullName>
    </submittedName>
</protein>
<evidence type="ECO:0000313" key="3">
    <source>
        <dbReference type="Proteomes" id="UP000286415"/>
    </source>
</evidence>
<comment type="caution">
    <text evidence="2">The sequence shown here is derived from an EMBL/GenBank/DDBJ whole genome shotgun (WGS) entry which is preliminary data.</text>
</comment>
<dbReference type="InParanoid" id="A0A3R7GBZ7"/>
<sequence length="143" mass="16011">MLAPQPNTPSFNFHDADSPRHLVFVMVEDIQRWPPEERPYPPHTPVATHEQGLFWCNFTFVYSTYVRGLKGARRPNWLEREPTDRNVRGSNPTSASRLPLSRLGQPGSIPALVQTSDGMAVRHRKGATAERGALKVNQAQSGP</sequence>
<dbReference type="OrthoDB" id="10051416at2759"/>
<name>A0A3R7GBZ7_CLOSI</name>
<dbReference type="AlphaFoldDB" id="A0A3R7GBZ7"/>
<accession>A0A3R7GBZ7</accession>
<feature type="region of interest" description="Disordered" evidence="1">
    <location>
        <begin position="77"/>
        <end position="108"/>
    </location>
</feature>
<reference evidence="2 3" key="1">
    <citation type="journal article" date="2018" name="Biotechnol. Adv.">
        <title>Improved genomic resources and new bioinformatic workflow for the carcinogenic parasite Clonorchis sinensis: Biotechnological implications.</title>
        <authorList>
            <person name="Wang D."/>
            <person name="Korhonen P.K."/>
            <person name="Gasser R.B."/>
            <person name="Young N.D."/>
        </authorList>
    </citation>
    <scope>NUCLEOTIDE SEQUENCE [LARGE SCALE GENOMIC DNA]</scope>
    <source>
        <strain evidence="2">Cs-k2</strain>
    </source>
</reference>
<organism evidence="2 3">
    <name type="scientific">Clonorchis sinensis</name>
    <name type="common">Chinese liver fluke</name>
    <dbReference type="NCBI Taxonomy" id="79923"/>
    <lineage>
        <taxon>Eukaryota</taxon>
        <taxon>Metazoa</taxon>
        <taxon>Spiralia</taxon>
        <taxon>Lophotrochozoa</taxon>
        <taxon>Platyhelminthes</taxon>
        <taxon>Trematoda</taxon>
        <taxon>Digenea</taxon>
        <taxon>Opisthorchiida</taxon>
        <taxon>Opisthorchiata</taxon>
        <taxon>Opisthorchiidae</taxon>
        <taxon>Clonorchis</taxon>
    </lineage>
</organism>
<gene>
    <name evidence="2" type="ORF">CSKR_104616</name>
</gene>